<evidence type="ECO:0000256" key="3">
    <source>
        <dbReference type="ARBA" id="ARBA00022691"/>
    </source>
</evidence>
<evidence type="ECO:0000256" key="2">
    <source>
        <dbReference type="ARBA" id="ARBA00022679"/>
    </source>
</evidence>
<name>A0A1A8VYP8_PLAMA</name>
<evidence type="ECO:0000256" key="4">
    <source>
        <dbReference type="PROSITE-ProRule" id="PRU01024"/>
    </source>
</evidence>
<accession>A0A1A8VYP8</accession>
<feature type="binding site" evidence="4">
    <location>
        <position position="800"/>
    </location>
    <ligand>
        <name>S-adenosyl-L-methionine</name>
        <dbReference type="ChEBI" id="CHEBI:59789"/>
    </ligand>
</feature>
<evidence type="ECO:0000256" key="1">
    <source>
        <dbReference type="ARBA" id="ARBA00022603"/>
    </source>
</evidence>
<keyword evidence="3 4" id="KW-0949">S-adenosyl-L-methionine</keyword>
<dbReference type="GO" id="GO:0003723">
    <property type="term" value="F:RNA binding"/>
    <property type="evidence" value="ECO:0007669"/>
    <property type="project" value="TreeGrafter"/>
</dbReference>
<dbReference type="GO" id="GO:0032259">
    <property type="term" value="P:methylation"/>
    <property type="evidence" value="ECO:0007669"/>
    <property type="project" value="UniProtKB-KW"/>
</dbReference>
<dbReference type="GO" id="GO:0009451">
    <property type="term" value="P:RNA modification"/>
    <property type="evidence" value="ECO:0007669"/>
    <property type="project" value="UniProtKB-ARBA"/>
</dbReference>
<evidence type="ECO:0000313" key="9">
    <source>
        <dbReference type="Proteomes" id="UP000078597"/>
    </source>
</evidence>
<dbReference type="PANTHER" id="PTHR45904:SF2">
    <property type="entry name" value="TRNA (URACIL-5-)-METHYLTRANSFERASE HOMOLOG A"/>
    <property type="match status" value="1"/>
</dbReference>
<evidence type="ECO:0000313" key="8">
    <source>
        <dbReference type="EMBL" id="SBS85732.1"/>
    </source>
</evidence>
<feature type="chain" id="PRO_5008380762" evidence="7">
    <location>
        <begin position="17"/>
        <end position="884"/>
    </location>
</feature>
<dbReference type="GO" id="GO:0008173">
    <property type="term" value="F:RNA methyltransferase activity"/>
    <property type="evidence" value="ECO:0007669"/>
    <property type="project" value="InterPro"/>
</dbReference>
<dbReference type="InterPro" id="IPR030390">
    <property type="entry name" value="MeTrfase_TrmA_AS"/>
</dbReference>
<dbReference type="AlphaFoldDB" id="A0A1A8VYP8"/>
<evidence type="ECO:0000256" key="7">
    <source>
        <dbReference type="SAM" id="SignalP"/>
    </source>
</evidence>
<dbReference type="VEuPathDB" id="PlasmoDB:PmUG01_09043000"/>
<dbReference type="PROSITE" id="PS51687">
    <property type="entry name" value="SAM_MT_RNA_M5U"/>
    <property type="match status" value="1"/>
</dbReference>
<evidence type="ECO:0000256" key="5">
    <source>
        <dbReference type="PROSITE-ProRule" id="PRU10015"/>
    </source>
</evidence>
<proteinExistence type="inferred from homology"/>
<dbReference type="InterPro" id="IPR010280">
    <property type="entry name" value="U5_MeTrfase_fam"/>
</dbReference>
<dbReference type="GO" id="GO:0008757">
    <property type="term" value="F:S-adenosylmethionine-dependent methyltransferase activity"/>
    <property type="evidence" value="ECO:0007669"/>
    <property type="project" value="UniProtKB-ARBA"/>
</dbReference>
<keyword evidence="1 4" id="KW-0489">Methyltransferase</keyword>
<dbReference type="InterPro" id="IPR029063">
    <property type="entry name" value="SAM-dependent_MTases_sf"/>
</dbReference>
<feature type="compositionally biased region" description="Polar residues" evidence="6">
    <location>
        <begin position="250"/>
        <end position="262"/>
    </location>
</feature>
<reference evidence="9" key="1">
    <citation type="submission" date="2016-05" db="EMBL/GenBank/DDBJ databases">
        <authorList>
            <person name="Naeem Raeece"/>
        </authorList>
    </citation>
    <scope>NUCLEOTIDE SEQUENCE [LARGE SCALE GENOMIC DNA]</scope>
</reference>
<dbReference type="Gene3D" id="3.40.50.150">
    <property type="entry name" value="Vaccinia Virus protein VP39"/>
    <property type="match status" value="1"/>
</dbReference>
<sequence length="884" mass="101716">MSKFLLFLLSSFVLHSQKKQFCVVKGVLGKNSSVYELNKQGSLTKRERRNTSRSIGSSIAKRVRSSIAKRVRSSIAKRLAEGIAKGRSNRMNNNMDNNKEAIVEMGLQNLVRSNNSNVSLSLNNYSKNIKDSRSNTKLVKSNVISIFSFALKYMNKKSLNKWLRNNVKAPFCDTFVPHNKPLAYIKFKCSEDMKIFEKLIENKRFHPNDSLSTIKIYKFSKYSQKRKGSAEDSQVNRGSRDTGKNIGHNYGSNISGSESNNLSKDKHERKKQKVESSFNHDVKREEDNEEELLDLQSIMKLNRTQKYKSIENYVTPFYKYSYSDQIKIKHKFLEKCKDQILSNLKSKWMKQSLLFGDLESSLVEEELNLSNGCTNAGSGMTVHGNPRSGYKCYSNISSNNGTNNNGTVCGGKKNKKNETSKDSCLNKTVLSDIKMNNNNYREISLEKKMEEYDFEIDSPLYPDEKGINSYRNKCEFTISYDENNNVEIGFVTGKIRTYLNDNNEDKILNDDNNCNFSENNISNSASPINESHSTKLRNKKQKQSYYLNPIVKNVDDCIHIHPCMKQVVNEMKNIIKVSSYPVFDRVYKTGVWRLLVVRFNSRNELMITVQTYTLDQKKKKEIKKLLINRLTKKKDEAFMSFCNFKVVSLYLQEHDKSNDSSDQSPNEHLWGVEYLEEIILNNRFFLTPSCFFQVNHSSCEILYKQVINYINIDKKKKNYIFDLCCGTGTISICAANEIKEGDVHIIGIDICEESIISAKKNAEINKINQYKFIQGRVEELFASEIKNISEKNVNIIVIVDPPRSGLSNSVLNILSSNQLINQIIYVSCNPITLINNITNVLFLNENLKIKNLVFVDMFPHTFHLECITNVMKTIPLFYKRFLPS</sequence>
<feature type="binding site" evidence="4">
    <location>
        <position position="749"/>
    </location>
    <ligand>
        <name>S-adenosyl-L-methionine</name>
        <dbReference type="ChEBI" id="CHEBI:59789"/>
    </ligand>
</feature>
<feature type="binding site" evidence="4">
    <location>
        <position position="693"/>
    </location>
    <ligand>
        <name>S-adenosyl-L-methionine</name>
        <dbReference type="ChEBI" id="CHEBI:59789"/>
    </ligand>
</feature>
<feature type="region of interest" description="Disordered" evidence="6">
    <location>
        <begin position="227"/>
        <end position="286"/>
    </location>
</feature>
<dbReference type="EMBL" id="FLQW01000743">
    <property type="protein sequence ID" value="SBS85732.1"/>
    <property type="molecule type" value="Genomic_DNA"/>
</dbReference>
<dbReference type="PROSITE" id="PS01230">
    <property type="entry name" value="TRMA_1"/>
    <property type="match status" value="1"/>
</dbReference>
<feature type="active site" description="Nucleophile" evidence="4">
    <location>
        <position position="828"/>
    </location>
</feature>
<comment type="similarity">
    <text evidence="4">Belongs to the class I-like SAM-binding methyltransferase superfamily. RNA M5U methyltransferase family.</text>
</comment>
<dbReference type="InterPro" id="IPR030391">
    <property type="entry name" value="MeTrfase_TrmA_CS"/>
</dbReference>
<feature type="signal peptide" evidence="7">
    <location>
        <begin position="1"/>
        <end position="16"/>
    </location>
</feature>
<dbReference type="GO" id="GO:0006396">
    <property type="term" value="P:RNA processing"/>
    <property type="evidence" value="ECO:0007669"/>
    <property type="project" value="InterPro"/>
</dbReference>
<dbReference type="CDD" id="cd02440">
    <property type="entry name" value="AdoMet_MTases"/>
    <property type="match status" value="1"/>
</dbReference>
<organism evidence="8 9">
    <name type="scientific">Plasmodium malariae</name>
    <dbReference type="NCBI Taxonomy" id="5858"/>
    <lineage>
        <taxon>Eukaryota</taxon>
        <taxon>Sar</taxon>
        <taxon>Alveolata</taxon>
        <taxon>Apicomplexa</taxon>
        <taxon>Aconoidasida</taxon>
        <taxon>Haemosporida</taxon>
        <taxon>Plasmodiidae</taxon>
        <taxon>Plasmodium</taxon>
        <taxon>Plasmodium (Plasmodium)</taxon>
    </lineage>
</organism>
<keyword evidence="7" id="KW-0732">Signal</keyword>
<protein>
    <submittedName>
        <fullName evidence="8">RNA (Uracil-5-)methyltransferase, putative</fullName>
    </submittedName>
</protein>
<dbReference type="Pfam" id="PF05958">
    <property type="entry name" value="tRNA_U5-meth_tr"/>
    <property type="match status" value="1"/>
</dbReference>
<dbReference type="SUPFAM" id="SSF53335">
    <property type="entry name" value="S-adenosyl-L-methionine-dependent methyltransferases"/>
    <property type="match status" value="1"/>
</dbReference>
<dbReference type="PROSITE" id="PS01231">
    <property type="entry name" value="TRMA_2"/>
    <property type="match status" value="1"/>
</dbReference>
<dbReference type="Gene3D" id="2.40.50.1070">
    <property type="match status" value="1"/>
</dbReference>
<comment type="caution">
    <text evidence="4">Lacks conserved residue(s) required for the propagation of feature annotation.</text>
</comment>
<dbReference type="PANTHER" id="PTHR45904">
    <property type="entry name" value="TRNA (URACIL-5-)-METHYLTRANSFERASE"/>
    <property type="match status" value="1"/>
</dbReference>
<feature type="active site" evidence="5">
    <location>
        <position position="828"/>
    </location>
</feature>
<dbReference type="InterPro" id="IPR045850">
    <property type="entry name" value="TRM2_met"/>
</dbReference>
<evidence type="ECO:0000256" key="6">
    <source>
        <dbReference type="SAM" id="MobiDB-lite"/>
    </source>
</evidence>
<keyword evidence="2 4" id="KW-0808">Transferase</keyword>
<gene>
    <name evidence="8" type="ORF">PMALA_013650</name>
</gene>
<dbReference type="Proteomes" id="UP000078597">
    <property type="component" value="Unassembled WGS sequence"/>
</dbReference>